<evidence type="ECO:0000313" key="4">
    <source>
        <dbReference type="EMBL" id="AEF80185.1"/>
    </source>
</evidence>
<feature type="binding site" evidence="2">
    <location>
        <position position="349"/>
    </location>
    <ligand>
        <name>Mn(2+)</name>
        <dbReference type="ChEBI" id="CHEBI:29035"/>
        <label>2</label>
    </ligand>
</feature>
<dbReference type="PIRSF" id="PIRSF005962">
    <property type="entry name" value="Pept_M20D_amidohydro"/>
    <property type="match status" value="1"/>
</dbReference>
<feature type="binding site" evidence="2">
    <location>
        <position position="130"/>
    </location>
    <ligand>
        <name>Mn(2+)</name>
        <dbReference type="ChEBI" id="CHEBI:29035"/>
        <label>2</label>
    </ligand>
</feature>
<dbReference type="NCBIfam" id="TIGR01891">
    <property type="entry name" value="amidohydrolases"/>
    <property type="match status" value="1"/>
</dbReference>
<keyword evidence="2" id="KW-0464">Manganese</keyword>
<dbReference type="EC" id="3.4.17.-" evidence="4"/>
<dbReference type="SUPFAM" id="SSF53187">
    <property type="entry name" value="Zn-dependent exopeptidases"/>
    <property type="match status" value="1"/>
</dbReference>
<dbReference type="FunCoup" id="F5Y9R9">
    <property type="interactions" value="151"/>
</dbReference>
<feature type="binding site" evidence="2">
    <location>
        <position position="154"/>
    </location>
    <ligand>
        <name>Mn(2+)</name>
        <dbReference type="ChEBI" id="CHEBI:29035"/>
        <label>2</label>
    </ligand>
</feature>
<accession>F5Y9R9</accession>
<proteinExistence type="predicted"/>
<name>F5Y9R9_LEAAZ</name>
<dbReference type="FunFam" id="3.30.70.360:FF:000001">
    <property type="entry name" value="N-acetyldiaminopimelate deacetylase"/>
    <property type="match status" value="1"/>
</dbReference>
<reference evidence="5" key="1">
    <citation type="submission" date="2009-12" db="EMBL/GenBank/DDBJ databases">
        <title>Complete sequence of Treponema azotonutricium strain ZAS-9.</title>
        <authorList>
            <person name="Tetu S.G."/>
            <person name="Matson E."/>
            <person name="Ren Q."/>
            <person name="Seshadri R."/>
            <person name="Elbourne L."/>
            <person name="Hassan K.A."/>
            <person name="Durkin A."/>
            <person name="Radune D."/>
            <person name="Mohamoud Y."/>
            <person name="Shay R."/>
            <person name="Jin S."/>
            <person name="Zhang X."/>
            <person name="Lucey K."/>
            <person name="Ballor N.R."/>
            <person name="Ottesen E."/>
            <person name="Rosenthal R."/>
            <person name="Allen A."/>
            <person name="Leadbetter J.R."/>
            <person name="Paulsen I.T."/>
        </authorList>
    </citation>
    <scope>NUCLEOTIDE SEQUENCE [LARGE SCALE GENOMIC DNA]</scope>
    <source>
        <strain evidence="5">ATCC BAA-888 / DSM 13862 / ZAS-9</strain>
    </source>
</reference>
<dbReference type="Gene3D" id="3.40.630.10">
    <property type="entry name" value="Zn peptidases"/>
    <property type="match status" value="1"/>
</dbReference>
<comment type="cofactor">
    <cofactor evidence="2">
        <name>Mn(2+)</name>
        <dbReference type="ChEBI" id="CHEBI:29035"/>
    </cofactor>
    <text evidence="2">The Mn(2+) ion enhances activity.</text>
</comment>
<dbReference type="AlphaFoldDB" id="F5Y9R9"/>
<keyword evidence="1 4" id="KW-0378">Hydrolase</keyword>
<sequence>MEDLQNQLENYFKWFHRHPELSNQEYGTTKKIKETLESLGIEVLKTDLKTGLVALIRGKTEGPITALRADIDALPVQEASGVEWASENVGVSHACGHDFHTTALIGAASLLRENPPERGSVLILFQPAEEGGDGALQVLEAGVLDGVSRIYGLHVDPSLERGSVGIRAGAAWAAVGRFLIRLIGKGGHAAKPHLCADPIVAVAAIINSAQTIVSRFTDPFDNRVVSFTRCQAGSTWNVIPPEAVLEGTIRAMTNDALEKAMNRLDEICKGTALAYHVEPDFSWVCNTAAVNNDPALSEKAAVLARNLGFAVKEPLPTMGGEDFAFYQQRIPGFFFNFGTGGGTAEKFLHSPFFAADPLGLSRAAALLAALAVSESTTSP</sequence>
<dbReference type="InterPro" id="IPR017439">
    <property type="entry name" value="Amidohydrolase"/>
</dbReference>
<reference evidence="4 5" key="2">
    <citation type="journal article" date="2011" name="ISME J.">
        <title>RNA-seq reveals cooperative metabolic interactions between two termite-gut spirochete species in co-culture.</title>
        <authorList>
            <person name="Rosenthal A.Z."/>
            <person name="Matson E.G."/>
            <person name="Eldar A."/>
            <person name="Leadbetter J.R."/>
        </authorList>
    </citation>
    <scope>NUCLEOTIDE SEQUENCE [LARGE SCALE GENOMIC DNA]</scope>
    <source>
        <strain evidence="5">ATCC BAA-888 / DSM 13862 / ZAS-9</strain>
    </source>
</reference>
<dbReference type="SUPFAM" id="SSF55031">
    <property type="entry name" value="Bacterial exopeptidase dimerisation domain"/>
    <property type="match status" value="1"/>
</dbReference>
<evidence type="ECO:0000259" key="3">
    <source>
        <dbReference type="Pfam" id="PF07687"/>
    </source>
</evidence>
<evidence type="ECO:0000313" key="5">
    <source>
        <dbReference type="Proteomes" id="UP000009222"/>
    </source>
</evidence>
<dbReference type="HOGENOM" id="CLU_023257_1_1_12"/>
<feature type="binding site" evidence="2">
    <location>
        <position position="97"/>
    </location>
    <ligand>
        <name>Mn(2+)</name>
        <dbReference type="ChEBI" id="CHEBI:29035"/>
        <label>2</label>
    </ligand>
</feature>
<keyword evidence="4" id="KW-0645">Protease</keyword>
<keyword evidence="4" id="KW-0121">Carboxypeptidase</keyword>
<dbReference type="Proteomes" id="UP000009222">
    <property type="component" value="Chromosome"/>
</dbReference>
<dbReference type="PANTHER" id="PTHR11014">
    <property type="entry name" value="PEPTIDASE M20 FAMILY MEMBER"/>
    <property type="match status" value="1"/>
</dbReference>
<dbReference type="Pfam" id="PF01546">
    <property type="entry name" value="Peptidase_M20"/>
    <property type="match status" value="1"/>
</dbReference>
<evidence type="ECO:0000256" key="1">
    <source>
        <dbReference type="ARBA" id="ARBA00022801"/>
    </source>
</evidence>
<evidence type="ECO:0000256" key="2">
    <source>
        <dbReference type="PIRSR" id="PIRSR005962-1"/>
    </source>
</evidence>
<organism evidence="4 5">
    <name type="scientific">Leadbettera azotonutricia (strain ATCC BAA-888 / DSM 13862 / ZAS-9)</name>
    <name type="common">Treponema azotonutricium</name>
    <dbReference type="NCBI Taxonomy" id="545695"/>
    <lineage>
        <taxon>Bacteria</taxon>
        <taxon>Pseudomonadati</taxon>
        <taxon>Spirochaetota</taxon>
        <taxon>Spirochaetia</taxon>
        <taxon>Spirochaetales</taxon>
        <taxon>Breznakiellaceae</taxon>
        <taxon>Leadbettera</taxon>
    </lineage>
</organism>
<dbReference type="InterPro" id="IPR036264">
    <property type="entry name" value="Bact_exopeptidase_dim_dom"/>
</dbReference>
<dbReference type="GO" id="GO:0019877">
    <property type="term" value="P:diaminopimelate biosynthetic process"/>
    <property type="evidence" value="ECO:0007669"/>
    <property type="project" value="UniProtKB-ARBA"/>
</dbReference>
<dbReference type="OrthoDB" id="9776731at2"/>
<dbReference type="GO" id="GO:0046872">
    <property type="term" value="F:metal ion binding"/>
    <property type="evidence" value="ECO:0007669"/>
    <property type="project" value="UniProtKB-KW"/>
</dbReference>
<dbReference type="RefSeq" id="WP_015712359.1">
    <property type="nucleotide sequence ID" value="NC_015577.1"/>
</dbReference>
<keyword evidence="2" id="KW-0479">Metal-binding</keyword>
<gene>
    <name evidence="4" type="ordered locus">TREAZ_3201</name>
</gene>
<dbReference type="Gene3D" id="3.30.70.360">
    <property type="match status" value="1"/>
</dbReference>
<dbReference type="GO" id="GO:0050118">
    <property type="term" value="F:N-acetyldiaminopimelate deacetylase activity"/>
    <property type="evidence" value="ECO:0007669"/>
    <property type="project" value="UniProtKB-ARBA"/>
</dbReference>
<feature type="domain" description="Peptidase M20 dimerisation" evidence="3">
    <location>
        <begin position="176"/>
        <end position="274"/>
    </location>
</feature>
<dbReference type="KEGG" id="taz:TREAZ_3201"/>
<dbReference type="eggNOG" id="COG1473">
    <property type="taxonomic scope" value="Bacteria"/>
</dbReference>
<dbReference type="Pfam" id="PF07687">
    <property type="entry name" value="M20_dimer"/>
    <property type="match status" value="1"/>
</dbReference>
<dbReference type="InParanoid" id="F5Y9R9"/>
<dbReference type="InterPro" id="IPR011650">
    <property type="entry name" value="Peptidase_M20_dimer"/>
</dbReference>
<dbReference type="InterPro" id="IPR002933">
    <property type="entry name" value="Peptidase_M20"/>
</dbReference>
<dbReference type="PANTHER" id="PTHR11014:SF63">
    <property type="entry name" value="METALLOPEPTIDASE, PUTATIVE (AFU_ORTHOLOGUE AFUA_6G09600)-RELATED"/>
    <property type="match status" value="1"/>
</dbReference>
<dbReference type="STRING" id="545695.TREAZ_3201"/>
<dbReference type="GO" id="GO:0004180">
    <property type="term" value="F:carboxypeptidase activity"/>
    <property type="evidence" value="ECO:0007669"/>
    <property type="project" value="UniProtKB-KW"/>
</dbReference>
<dbReference type="EMBL" id="CP001841">
    <property type="protein sequence ID" value="AEF80185.1"/>
    <property type="molecule type" value="Genomic_DNA"/>
</dbReference>
<keyword evidence="5" id="KW-1185">Reference proteome</keyword>
<protein>
    <submittedName>
        <fullName evidence="4">Thermostable carboxypeptidase 1</fullName>
        <ecNumber evidence="4">3.4.17.-</ecNumber>
    </submittedName>
</protein>
<feature type="binding site" evidence="2">
    <location>
        <position position="95"/>
    </location>
    <ligand>
        <name>Mn(2+)</name>
        <dbReference type="ChEBI" id="CHEBI:29035"/>
        <label>2</label>
    </ligand>
</feature>